<dbReference type="GO" id="GO:0005694">
    <property type="term" value="C:chromosome"/>
    <property type="evidence" value="ECO:0007669"/>
    <property type="project" value="UniProtKB-SubCell"/>
</dbReference>
<feature type="compositionally biased region" description="Basic and acidic residues" evidence="14">
    <location>
        <begin position="113"/>
        <end position="125"/>
    </location>
</feature>
<comment type="subcellular location">
    <subcellularLocation>
        <location evidence="2">Chromosome</location>
    </subcellularLocation>
    <subcellularLocation>
        <location evidence="3">Nucleus</location>
        <location evidence="3">Nucleolus</location>
    </subcellularLocation>
</comment>
<dbReference type="PANTHER" id="PTHR13557">
    <property type="entry name" value="COILED-COIL DOMAIN-CONTAINING PROTEIN 86"/>
    <property type="match status" value="1"/>
</dbReference>
<keyword evidence="7" id="KW-0690">Ribosome biogenesis</keyword>
<evidence type="ECO:0000256" key="2">
    <source>
        <dbReference type="ARBA" id="ARBA00004286"/>
    </source>
</evidence>
<organism evidence="15 16">
    <name type="scientific">Stegodyphus mimosarum</name>
    <name type="common">African social velvet spider</name>
    <dbReference type="NCBI Taxonomy" id="407821"/>
    <lineage>
        <taxon>Eukaryota</taxon>
        <taxon>Metazoa</taxon>
        <taxon>Ecdysozoa</taxon>
        <taxon>Arthropoda</taxon>
        <taxon>Chelicerata</taxon>
        <taxon>Arachnida</taxon>
        <taxon>Araneae</taxon>
        <taxon>Araneomorphae</taxon>
        <taxon>Entelegynae</taxon>
        <taxon>Eresoidea</taxon>
        <taxon>Eresidae</taxon>
        <taxon>Stegodyphus</taxon>
    </lineage>
</organism>
<evidence type="ECO:0000256" key="1">
    <source>
        <dbReference type="ARBA" id="ARBA00004090"/>
    </source>
</evidence>
<keyword evidence="6" id="KW-0158">Chromosome</keyword>
<evidence type="ECO:0000313" key="15">
    <source>
        <dbReference type="EMBL" id="KFM74308.1"/>
    </source>
</evidence>
<evidence type="ECO:0000256" key="14">
    <source>
        <dbReference type="SAM" id="MobiDB-lite"/>
    </source>
</evidence>
<gene>
    <name evidence="15" type="ORF">X975_02450</name>
</gene>
<evidence type="ECO:0000256" key="8">
    <source>
        <dbReference type="ARBA" id="ARBA00022552"/>
    </source>
</evidence>
<dbReference type="STRING" id="407821.A0A087UAB9"/>
<dbReference type="InterPro" id="IPR026570">
    <property type="entry name" value="CCDC86"/>
</dbReference>
<accession>A0A087UAB9</accession>
<dbReference type="InterPro" id="IPR005579">
    <property type="entry name" value="Cgr1-like"/>
</dbReference>
<keyword evidence="16" id="KW-1185">Reference proteome</keyword>
<evidence type="ECO:0000256" key="10">
    <source>
        <dbReference type="ARBA" id="ARBA00022934"/>
    </source>
</evidence>
<dbReference type="OMA" id="MIQKRDT"/>
<keyword evidence="12" id="KW-0539">Nucleus</keyword>
<comment type="function">
    <text evidence="13">Required for proper chromosome segregation during mitosis and error-free mitotic progression.</text>
</comment>
<evidence type="ECO:0000256" key="3">
    <source>
        <dbReference type="ARBA" id="ARBA00004604"/>
    </source>
</evidence>
<evidence type="ECO:0000256" key="5">
    <source>
        <dbReference type="ARBA" id="ARBA00016738"/>
    </source>
</evidence>
<dbReference type="Proteomes" id="UP000054359">
    <property type="component" value="Unassembled WGS sequence"/>
</dbReference>
<reference evidence="15 16" key="1">
    <citation type="submission" date="2013-11" db="EMBL/GenBank/DDBJ databases">
        <title>Genome sequencing of Stegodyphus mimosarum.</title>
        <authorList>
            <person name="Bechsgaard J."/>
        </authorList>
    </citation>
    <scope>NUCLEOTIDE SEQUENCE [LARGE SCALE GENOMIC DNA]</scope>
</reference>
<evidence type="ECO:0000256" key="13">
    <source>
        <dbReference type="ARBA" id="ARBA00093307"/>
    </source>
</evidence>
<dbReference type="EMBL" id="KK118974">
    <property type="protein sequence ID" value="KFM74308.1"/>
    <property type="molecule type" value="Genomic_DNA"/>
</dbReference>
<comment type="function">
    <text evidence="1">Involved in nucleolar integrity and required for processing of the pre-rRNA for the 60S ribosome subunit.</text>
</comment>
<dbReference type="Pfam" id="PF03879">
    <property type="entry name" value="Cgr1"/>
    <property type="match status" value="1"/>
</dbReference>
<evidence type="ECO:0000256" key="6">
    <source>
        <dbReference type="ARBA" id="ARBA00022454"/>
    </source>
</evidence>
<feature type="region of interest" description="Disordered" evidence="14">
    <location>
        <begin position="64"/>
        <end position="125"/>
    </location>
</feature>
<comment type="similarity">
    <text evidence="4">Belongs to the CGR1 family.</text>
</comment>
<keyword evidence="11" id="KW-0175">Coiled coil</keyword>
<keyword evidence="8" id="KW-0698">rRNA processing</keyword>
<proteinExistence type="inferred from homology"/>
<dbReference type="PANTHER" id="PTHR13557:SF1">
    <property type="entry name" value="COILED-COIL DOMAIN-CONTAINING PROTEIN 86"/>
    <property type="match status" value="1"/>
</dbReference>
<name>A0A087UAB9_STEMI</name>
<keyword evidence="9" id="KW-0597">Phosphoprotein</keyword>
<evidence type="ECO:0000313" key="16">
    <source>
        <dbReference type="Proteomes" id="UP000054359"/>
    </source>
</evidence>
<feature type="compositionally biased region" description="Basic residues" evidence="14">
    <location>
        <begin position="102"/>
        <end position="112"/>
    </location>
</feature>
<protein>
    <recommendedName>
        <fullName evidence="5">Coiled-coil domain-containing protein 86</fullName>
    </recommendedName>
</protein>
<feature type="compositionally biased region" description="Basic and acidic residues" evidence="14">
    <location>
        <begin position="64"/>
        <end position="93"/>
    </location>
</feature>
<dbReference type="OrthoDB" id="277961at2759"/>
<dbReference type="GO" id="GO:0005730">
    <property type="term" value="C:nucleolus"/>
    <property type="evidence" value="ECO:0007669"/>
    <property type="project" value="UniProtKB-SubCell"/>
</dbReference>
<dbReference type="AlphaFoldDB" id="A0A087UAB9"/>
<dbReference type="GO" id="GO:0006364">
    <property type="term" value="P:rRNA processing"/>
    <property type="evidence" value="ECO:0007669"/>
    <property type="project" value="UniProtKB-KW"/>
</dbReference>
<evidence type="ECO:0000256" key="12">
    <source>
        <dbReference type="ARBA" id="ARBA00023242"/>
    </source>
</evidence>
<evidence type="ECO:0000256" key="4">
    <source>
        <dbReference type="ARBA" id="ARBA00007869"/>
    </source>
</evidence>
<feature type="non-terminal residue" evidence="15">
    <location>
        <position position="125"/>
    </location>
</feature>
<evidence type="ECO:0000256" key="11">
    <source>
        <dbReference type="ARBA" id="ARBA00023054"/>
    </source>
</evidence>
<sequence length="125" mass="15220">MFETEVSEKIIPVKGKPKSGRVWKTEKTRFSSMCQVKPLKTSWEKKLKLRQERETMLRHAAEIREEKEREKQMRKDKRREKIERKRENERKSEVVQVIRNSAKIKRMSKKQLRKIEKRDTNPTPT</sequence>
<evidence type="ECO:0000256" key="7">
    <source>
        <dbReference type="ARBA" id="ARBA00022517"/>
    </source>
</evidence>
<evidence type="ECO:0000256" key="9">
    <source>
        <dbReference type="ARBA" id="ARBA00022553"/>
    </source>
</evidence>
<keyword evidence="10" id="KW-0164">Citrullination</keyword>